<protein>
    <submittedName>
        <fullName evidence="2">Uncharacterized protein</fullName>
    </submittedName>
</protein>
<evidence type="ECO:0000256" key="1">
    <source>
        <dbReference type="SAM" id="MobiDB-lite"/>
    </source>
</evidence>
<sequence length="77" mass="8352">MCCSHLSKVTPSTSFAPGLSGHLRAEVVDPIHECNIAEELEISTLQCMKPANGLDHTASCNRPSPETTMQSNWSQLI</sequence>
<name>A0A0A9G2N0_ARUDO</name>
<feature type="region of interest" description="Disordered" evidence="1">
    <location>
        <begin position="58"/>
        <end position="77"/>
    </location>
</feature>
<reference evidence="2" key="2">
    <citation type="journal article" date="2015" name="Data Brief">
        <title>Shoot transcriptome of the giant reed, Arundo donax.</title>
        <authorList>
            <person name="Barrero R.A."/>
            <person name="Guerrero F.D."/>
            <person name="Moolhuijzen P."/>
            <person name="Goolsby J.A."/>
            <person name="Tidwell J."/>
            <person name="Bellgard S.E."/>
            <person name="Bellgard M.I."/>
        </authorList>
    </citation>
    <scope>NUCLEOTIDE SEQUENCE</scope>
    <source>
        <tissue evidence="2">Shoot tissue taken approximately 20 cm above the soil surface</tissue>
    </source>
</reference>
<accession>A0A0A9G2N0</accession>
<dbReference type="EMBL" id="GBRH01179139">
    <property type="protein sequence ID" value="JAE18757.1"/>
    <property type="molecule type" value="Transcribed_RNA"/>
</dbReference>
<dbReference type="AlphaFoldDB" id="A0A0A9G2N0"/>
<organism evidence="2">
    <name type="scientific">Arundo donax</name>
    <name type="common">Giant reed</name>
    <name type="synonym">Donax arundinaceus</name>
    <dbReference type="NCBI Taxonomy" id="35708"/>
    <lineage>
        <taxon>Eukaryota</taxon>
        <taxon>Viridiplantae</taxon>
        <taxon>Streptophyta</taxon>
        <taxon>Embryophyta</taxon>
        <taxon>Tracheophyta</taxon>
        <taxon>Spermatophyta</taxon>
        <taxon>Magnoliopsida</taxon>
        <taxon>Liliopsida</taxon>
        <taxon>Poales</taxon>
        <taxon>Poaceae</taxon>
        <taxon>PACMAD clade</taxon>
        <taxon>Arundinoideae</taxon>
        <taxon>Arundineae</taxon>
        <taxon>Arundo</taxon>
    </lineage>
</organism>
<evidence type="ECO:0000313" key="2">
    <source>
        <dbReference type="EMBL" id="JAE18757.1"/>
    </source>
</evidence>
<proteinExistence type="predicted"/>
<reference evidence="2" key="1">
    <citation type="submission" date="2014-09" db="EMBL/GenBank/DDBJ databases">
        <authorList>
            <person name="Magalhaes I.L.F."/>
            <person name="Oliveira U."/>
            <person name="Santos F.R."/>
            <person name="Vidigal T.H.D.A."/>
            <person name="Brescovit A.D."/>
            <person name="Santos A.J."/>
        </authorList>
    </citation>
    <scope>NUCLEOTIDE SEQUENCE</scope>
    <source>
        <tissue evidence="2">Shoot tissue taken approximately 20 cm above the soil surface</tissue>
    </source>
</reference>